<dbReference type="InterPro" id="IPR009768">
    <property type="entry name" value="MAP70"/>
</dbReference>
<accession>A0AAP0GDG1</accession>
<organism evidence="9 10">
    <name type="scientific">Platanthera zijinensis</name>
    <dbReference type="NCBI Taxonomy" id="2320716"/>
    <lineage>
        <taxon>Eukaryota</taxon>
        <taxon>Viridiplantae</taxon>
        <taxon>Streptophyta</taxon>
        <taxon>Embryophyta</taxon>
        <taxon>Tracheophyta</taxon>
        <taxon>Spermatophyta</taxon>
        <taxon>Magnoliopsida</taxon>
        <taxon>Liliopsida</taxon>
        <taxon>Asparagales</taxon>
        <taxon>Orchidaceae</taxon>
        <taxon>Orchidoideae</taxon>
        <taxon>Orchideae</taxon>
        <taxon>Orchidinae</taxon>
        <taxon>Platanthera</taxon>
    </lineage>
</organism>
<reference evidence="9 10" key="1">
    <citation type="journal article" date="2022" name="Nat. Plants">
        <title>Genomes of leafy and leafless Platanthera orchids illuminate the evolution of mycoheterotrophy.</title>
        <authorList>
            <person name="Li M.H."/>
            <person name="Liu K.W."/>
            <person name="Li Z."/>
            <person name="Lu H.C."/>
            <person name="Ye Q.L."/>
            <person name="Zhang D."/>
            <person name="Wang J.Y."/>
            <person name="Li Y.F."/>
            <person name="Zhong Z.M."/>
            <person name="Liu X."/>
            <person name="Yu X."/>
            <person name="Liu D.K."/>
            <person name="Tu X.D."/>
            <person name="Liu B."/>
            <person name="Hao Y."/>
            <person name="Liao X.Y."/>
            <person name="Jiang Y.T."/>
            <person name="Sun W.H."/>
            <person name="Chen J."/>
            <person name="Chen Y.Q."/>
            <person name="Ai Y."/>
            <person name="Zhai J.W."/>
            <person name="Wu S.S."/>
            <person name="Zhou Z."/>
            <person name="Hsiao Y.Y."/>
            <person name="Wu W.L."/>
            <person name="Chen Y.Y."/>
            <person name="Lin Y.F."/>
            <person name="Hsu J.L."/>
            <person name="Li C.Y."/>
            <person name="Wang Z.W."/>
            <person name="Zhao X."/>
            <person name="Zhong W.Y."/>
            <person name="Ma X.K."/>
            <person name="Ma L."/>
            <person name="Huang J."/>
            <person name="Chen G.Z."/>
            <person name="Huang M.Z."/>
            <person name="Huang L."/>
            <person name="Peng D.H."/>
            <person name="Luo Y.B."/>
            <person name="Zou S.Q."/>
            <person name="Chen S.P."/>
            <person name="Lan S."/>
            <person name="Tsai W.C."/>
            <person name="Van de Peer Y."/>
            <person name="Liu Z.J."/>
        </authorList>
    </citation>
    <scope>NUCLEOTIDE SEQUENCE [LARGE SCALE GENOMIC DNA]</scope>
    <source>
        <strain evidence="9">Lor287</strain>
    </source>
</reference>
<feature type="coiled-coil region" evidence="7">
    <location>
        <begin position="181"/>
        <end position="305"/>
    </location>
</feature>
<evidence type="ECO:0000256" key="1">
    <source>
        <dbReference type="ARBA" id="ARBA00004245"/>
    </source>
</evidence>
<comment type="similarity">
    <text evidence="2">Belongs to the MAP70 family.</text>
</comment>
<feature type="coiled-coil region" evidence="7">
    <location>
        <begin position="537"/>
        <end position="589"/>
    </location>
</feature>
<dbReference type="AlphaFoldDB" id="A0AAP0GDG1"/>
<evidence type="ECO:0000313" key="10">
    <source>
        <dbReference type="Proteomes" id="UP001418222"/>
    </source>
</evidence>
<evidence type="ECO:0000256" key="4">
    <source>
        <dbReference type="ARBA" id="ARBA00022701"/>
    </source>
</evidence>
<dbReference type="PANTHER" id="PTHR31246:SF32">
    <property type="entry name" value="MICROTUBULE-ASSOCIATED PROTEIN 70-1"/>
    <property type="match status" value="1"/>
</dbReference>
<keyword evidence="10" id="KW-1185">Reference proteome</keyword>
<evidence type="ECO:0000256" key="3">
    <source>
        <dbReference type="ARBA" id="ARBA00022490"/>
    </source>
</evidence>
<evidence type="ECO:0000313" key="9">
    <source>
        <dbReference type="EMBL" id="KAK8952468.1"/>
    </source>
</evidence>
<sequence>MLGGNRSNHGVEEELCGPDLVSSFTGDVSAATEVKSVAAAAAKKRCPKTLSLDEEEFVSFLHGSDPVKIELNRLENEVKDKDRELADAHGEIKSLKLIERAKDKALAEVTEELEKMLEKLQASEAALEDKNLDIKRIIDEKKEAVSAQFAAEATLRRVHAAQKDEELPPLDAILFPLEAEIKFLRQELTKLQDDNKALERLTRSKEVALLEAEREVQLANVKAALVDDLLNKNQELTKQNDICQEEYRILDRMQRQKVAEVEKLCQTIRELEEALLSGAAAANAVRDYQRQVSELKSEKKTLERTLSRVMVTENRVAVAIANEWKDANDKVIPVKQWLEERRILLGEMQQLRDKLTIAERAVKSEALLKERFQFRLKVVEDGLKCSLRSGVRCDPRNIPNGLMRSLSMNGADISVSQSSGNSMRKSSPSVAKCMPLSPTSTILKHAKGTSKSFDGGRSTVSKFCGGSCSINYLREEREVLLIDEKSPGANEDLSNGRPSSPTVSTGEDDFVSGVLYDILQKEVVFLRNACHEKDQWLKDKDNSMESLSKKVDTLTKAMEVETRKLRREKAAAEKEVATIRIEMEQEKKARRLKGMVAGLQL</sequence>
<protein>
    <submittedName>
        <fullName evidence="9">Microtubule-associated protein 70-2</fullName>
    </submittedName>
</protein>
<dbReference type="GO" id="GO:0007010">
    <property type="term" value="P:cytoskeleton organization"/>
    <property type="evidence" value="ECO:0007669"/>
    <property type="project" value="InterPro"/>
</dbReference>
<evidence type="ECO:0000256" key="5">
    <source>
        <dbReference type="ARBA" id="ARBA00023054"/>
    </source>
</evidence>
<evidence type="ECO:0000256" key="7">
    <source>
        <dbReference type="SAM" id="Coils"/>
    </source>
</evidence>
<evidence type="ECO:0000256" key="6">
    <source>
        <dbReference type="ARBA" id="ARBA00023212"/>
    </source>
</evidence>
<dbReference type="GO" id="GO:0008017">
    <property type="term" value="F:microtubule binding"/>
    <property type="evidence" value="ECO:0007669"/>
    <property type="project" value="InterPro"/>
</dbReference>
<keyword evidence="6" id="KW-0206">Cytoskeleton</keyword>
<proteinExistence type="inferred from homology"/>
<dbReference type="Pfam" id="PF07058">
    <property type="entry name" value="MAP70"/>
    <property type="match status" value="1"/>
</dbReference>
<dbReference type="GO" id="GO:0005874">
    <property type="term" value="C:microtubule"/>
    <property type="evidence" value="ECO:0007669"/>
    <property type="project" value="UniProtKB-KW"/>
</dbReference>
<gene>
    <name evidence="9" type="primary">MAP70.2</name>
    <name evidence="9" type="ORF">KSP39_PZI003765</name>
</gene>
<keyword evidence="5 7" id="KW-0175">Coiled coil</keyword>
<keyword evidence="3" id="KW-0963">Cytoplasm</keyword>
<name>A0AAP0GDG1_9ASPA</name>
<feature type="region of interest" description="Disordered" evidence="8">
    <location>
        <begin position="485"/>
        <end position="506"/>
    </location>
</feature>
<comment type="subcellular location">
    <subcellularLocation>
        <location evidence="1">Cytoplasm</location>
        <location evidence="1">Cytoskeleton</location>
    </subcellularLocation>
</comment>
<feature type="coiled-coil region" evidence="7">
    <location>
        <begin position="334"/>
        <end position="361"/>
    </location>
</feature>
<feature type="compositionally biased region" description="Polar residues" evidence="8">
    <location>
        <begin position="492"/>
        <end position="505"/>
    </location>
</feature>
<comment type="caution">
    <text evidence="9">The sequence shown here is derived from an EMBL/GenBank/DDBJ whole genome shotgun (WGS) entry which is preliminary data.</text>
</comment>
<evidence type="ECO:0000256" key="2">
    <source>
        <dbReference type="ARBA" id="ARBA00008825"/>
    </source>
</evidence>
<evidence type="ECO:0000256" key="8">
    <source>
        <dbReference type="SAM" id="MobiDB-lite"/>
    </source>
</evidence>
<dbReference type="EMBL" id="JBBWWQ010000003">
    <property type="protein sequence ID" value="KAK8952468.1"/>
    <property type="molecule type" value="Genomic_DNA"/>
</dbReference>
<keyword evidence="4" id="KW-0493">Microtubule</keyword>
<dbReference type="PANTHER" id="PTHR31246">
    <property type="entry name" value="MICROTUBULE-ASSOCIATED PROTEIN 70-2"/>
    <property type="match status" value="1"/>
</dbReference>
<dbReference type="Proteomes" id="UP001418222">
    <property type="component" value="Unassembled WGS sequence"/>
</dbReference>
<feature type="coiled-coil region" evidence="7">
    <location>
        <begin position="71"/>
        <end position="140"/>
    </location>
</feature>